<dbReference type="OrthoDB" id="6372121at2"/>
<feature type="region of interest" description="Disordered" evidence="1">
    <location>
        <begin position="51"/>
        <end position="94"/>
    </location>
</feature>
<dbReference type="Proteomes" id="UP000239866">
    <property type="component" value="Unassembled WGS sequence"/>
</dbReference>
<proteinExistence type="predicted"/>
<evidence type="ECO:0000256" key="1">
    <source>
        <dbReference type="SAM" id="MobiDB-lite"/>
    </source>
</evidence>
<feature type="region of interest" description="Disordered" evidence="1">
    <location>
        <begin position="1"/>
        <end position="35"/>
    </location>
</feature>
<accession>A0A2T1KQH8</accession>
<gene>
    <name evidence="2" type="ORF">C7H09_03870</name>
</gene>
<dbReference type="AlphaFoldDB" id="A0A2T1KQH8"/>
<evidence type="ECO:0000313" key="3">
    <source>
        <dbReference type="Proteomes" id="UP000239866"/>
    </source>
</evidence>
<name>A0A2T1KQH8_9GAMM</name>
<feature type="compositionally biased region" description="Polar residues" evidence="1">
    <location>
        <begin position="56"/>
        <end position="86"/>
    </location>
</feature>
<protein>
    <submittedName>
        <fullName evidence="2">Uncharacterized protein</fullName>
    </submittedName>
</protein>
<organism evidence="2 3">
    <name type="scientific">Marinobacter fuscus</name>
    <dbReference type="NCBI Taxonomy" id="2109942"/>
    <lineage>
        <taxon>Bacteria</taxon>
        <taxon>Pseudomonadati</taxon>
        <taxon>Pseudomonadota</taxon>
        <taxon>Gammaproteobacteria</taxon>
        <taxon>Pseudomonadales</taxon>
        <taxon>Marinobacteraceae</taxon>
        <taxon>Marinobacter</taxon>
    </lineage>
</organism>
<keyword evidence="3" id="KW-1185">Reference proteome</keyword>
<evidence type="ECO:0000313" key="2">
    <source>
        <dbReference type="EMBL" id="PSF12355.1"/>
    </source>
</evidence>
<comment type="caution">
    <text evidence="2">The sequence shown here is derived from an EMBL/GenBank/DDBJ whole genome shotgun (WGS) entry which is preliminary data.</text>
</comment>
<dbReference type="RefSeq" id="WP_106761311.1">
    <property type="nucleotide sequence ID" value="NZ_PXNP01000013.1"/>
</dbReference>
<sequence length="219" mass="23881">MFDLMGAIRRKQQAQTPPPAETADSAETAQPRGLELAEILRKPADFSAGEVFSATIRKNPQTQKTGNPAPTLGFSGSSANPQNPQTPADKKGQNPDTLLLEIAQTLQASPARLRGLLDSDDLQDIAEGATSRAHLLAYFRLMRSDGHPLADDTPEPTRQPQSRPGHVELMQAWKPAHDDLINHLMACSACYAPRARYCTEGADLRRAYLQAYAAHVEKC</sequence>
<reference evidence="2 3" key="1">
    <citation type="submission" date="2018-03" db="EMBL/GenBank/DDBJ databases">
        <title>Marinobacter brunus sp. nov., a marine bacterium of Gamma-proteobacteria isolated from the surface seawater of the South China Sea.</title>
        <authorList>
            <person name="Cheng H."/>
            <person name="Wu Y.-H."/>
            <person name="Xamxidin M."/>
            <person name="Xu X.-W."/>
        </authorList>
    </citation>
    <scope>NUCLEOTIDE SEQUENCE [LARGE SCALE GENOMIC DNA]</scope>
    <source>
        <strain evidence="2 3">NH169-3</strain>
    </source>
</reference>
<dbReference type="EMBL" id="PXNP01000013">
    <property type="protein sequence ID" value="PSF12355.1"/>
    <property type="molecule type" value="Genomic_DNA"/>
</dbReference>